<evidence type="ECO:0000313" key="2">
    <source>
        <dbReference type="Proteomes" id="UP000669179"/>
    </source>
</evidence>
<name>A0A939PKN7_9ACTN</name>
<protein>
    <submittedName>
        <fullName evidence="1">Uncharacterized protein</fullName>
    </submittedName>
</protein>
<evidence type="ECO:0000313" key="1">
    <source>
        <dbReference type="EMBL" id="MBO2454395.1"/>
    </source>
</evidence>
<dbReference type="AlphaFoldDB" id="A0A939PKN7"/>
<sequence>MRNDQGISRRAALAGGAAIAGAALVPFGGGSALASVSAAAPRRRPLRVLVATNEPWGTYHVSPLLDEAARRGWSLTQLVPDMSQIKPGDPVKVATPDQVTRADLLVVNGASDWPVACAERFRHLPLAASSLAYLNPEEVPGARKLRRRLRVITASSAAEARSFAAYLGTGTRRTIAVVGSAQTDALPVRKPEPGLVLVLTSVTHPDPTGGAAPGTELLLAAADKLHAAGRHILVGLHPREDRKLWEKYEISAVPSIQASARAEAAIGIPGTVFPLVAAVGTPVVGCIGPALTVPGYLLSVCSSTIRDAGQAVPAIEQAHLPSADVLKDAVGPVGGSAHRLMDAWSLAVRSHGHHGHH</sequence>
<dbReference type="PROSITE" id="PS51318">
    <property type="entry name" value="TAT"/>
    <property type="match status" value="1"/>
</dbReference>
<dbReference type="Proteomes" id="UP000669179">
    <property type="component" value="Unassembled WGS sequence"/>
</dbReference>
<gene>
    <name evidence="1" type="ORF">J4573_45420</name>
</gene>
<dbReference type="InterPro" id="IPR006311">
    <property type="entry name" value="TAT_signal"/>
</dbReference>
<dbReference type="RefSeq" id="WP_208262604.1">
    <property type="nucleotide sequence ID" value="NZ_JAGEOJ010000026.1"/>
</dbReference>
<dbReference type="EMBL" id="JAGEOJ010000026">
    <property type="protein sequence ID" value="MBO2454395.1"/>
    <property type="molecule type" value="Genomic_DNA"/>
</dbReference>
<organism evidence="1 2">
    <name type="scientific">Actinomadura barringtoniae</name>
    <dbReference type="NCBI Taxonomy" id="1427535"/>
    <lineage>
        <taxon>Bacteria</taxon>
        <taxon>Bacillati</taxon>
        <taxon>Actinomycetota</taxon>
        <taxon>Actinomycetes</taxon>
        <taxon>Streptosporangiales</taxon>
        <taxon>Thermomonosporaceae</taxon>
        <taxon>Actinomadura</taxon>
    </lineage>
</organism>
<proteinExistence type="predicted"/>
<reference evidence="1" key="1">
    <citation type="submission" date="2021-03" db="EMBL/GenBank/DDBJ databases">
        <authorList>
            <person name="Kanchanasin P."/>
            <person name="Saeng-In P."/>
            <person name="Phongsopitanun W."/>
            <person name="Yuki M."/>
            <person name="Kudo T."/>
            <person name="Ohkuma M."/>
            <person name="Tanasupawat S."/>
        </authorList>
    </citation>
    <scope>NUCLEOTIDE SEQUENCE</scope>
    <source>
        <strain evidence="1">GKU 128</strain>
    </source>
</reference>
<comment type="caution">
    <text evidence="1">The sequence shown here is derived from an EMBL/GenBank/DDBJ whole genome shotgun (WGS) entry which is preliminary data.</text>
</comment>
<accession>A0A939PKN7</accession>
<keyword evidence="2" id="KW-1185">Reference proteome</keyword>